<sequence length="74" mass="8174">METTFMLHGETAVELHDMGEGSLVLCQKNETGELEQVALDWEQLLLAVQALSPRYGHDLAKNTDQSSQGMREAA</sequence>
<accession>T0I5D9</accession>
<proteinExistence type="predicted"/>
<dbReference type="Proteomes" id="UP000015527">
    <property type="component" value="Unassembled WGS sequence"/>
</dbReference>
<dbReference type="RefSeq" id="WP_021232255.1">
    <property type="nucleotide sequence ID" value="NZ_ATHL01000011.1"/>
</dbReference>
<dbReference type="PATRIC" id="fig|1096930.3.peg.260"/>
<gene>
    <name evidence="1" type="ORF">L284_01315</name>
</gene>
<evidence type="ECO:0000313" key="2">
    <source>
        <dbReference type="Proteomes" id="UP000015527"/>
    </source>
</evidence>
<dbReference type="AlphaFoldDB" id="T0I5D9"/>
<comment type="caution">
    <text evidence="1">The sequence shown here is derived from an EMBL/GenBank/DDBJ whole genome shotgun (WGS) entry which is preliminary data.</text>
</comment>
<dbReference type="OrthoDB" id="9935172at2"/>
<evidence type="ECO:0000313" key="1">
    <source>
        <dbReference type="EMBL" id="EQB19578.1"/>
    </source>
</evidence>
<protein>
    <submittedName>
        <fullName evidence="1">Uncharacterized protein</fullName>
    </submittedName>
</protein>
<organism evidence="1 2">
    <name type="scientific">Novosphingobium lindaniclasticum LE124</name>
    <dbReference type="NCBI Taxonomy" id="1096930"/>
    <lineage>
        <taxon>Bacteria</taxon>
        <taxon>Pseudomonadati</taxon>
        <taxon>Pseudomonadota</taxon>
        <taxon>Alphaproteobacteria</taxon>
        <taxon>Sphingomonadales</taxon>
        <taxon>Sphingomonadaceae</taxon>
        <taxon>Novosphingobium</taxon>
    </lineage>
</organism>
<dbReference type="EMBL" id="ATHL01000011">
    <property type="protein sequence ID" value="EQB19578.1"/>
    <property type="molecule type" value="Genomic_DNA"/>
</dbReference>
<name>T0I5D9_9SPHN</name>
<keyword evidence="2" id="KW-1185">Reference proteome</keyword>
<reference evidence="1 2" key="1">
    <citation type="journal article" date="2013" name="Genome Announc.">
        <title>Genome Sequence of Novosphingobium lindaniclasticum LE124T, Isolated from a Hexachlorocyclohexane Dumpsite.</title>
        <authorList>
            <person name="Saxena A."/>
            <person name="Nayyar N."/>
            <person name="Sangwan N."/>
            <person name="Kumari R."/>
            <person name="Khurana J.P."/>
            <person name="Lal R."/>
        </authorList>
    </citation>
    <scope>NUCLEOTIDE SEQUENCE [LARGE SCALE GENOMIC DNA]</scope>
    <source>
        <strain evidence="1 2">LE124</strain>
    </source>
</reference>